<evidence type="ECO:0000313" key="3">
    <source>
        <dbReference type="Proteomes" id="UP001054945"/>
    </source>
</evidence>
<comment type="caution">
    <text evidence="2">The sequence shown here is derived from an EMBL/GenBank/DDBJ whole genome shotgun (WGS) entry which is preliminary data.</text>
</comment>
<name>A0AAV4N0T1_CAEEX</name>
<keyword evidence="3" id="KW-1185">Reference proteome</keyword>
<proteinExistence type="predicted"/>
<dbReference type="EMBL" id="BPLR01002831">
    <property type="protein sequence ID" value="GIX78283.1"/>
    <property type="molecule type" value="Genomic_DNA"/>
</dbReference>
<accession>A0AAV4N0T1</accession>
<dbReference type="AlphaFoldDB" id="A0AAV4N0T1"/>
<evidence type="ECO:0000313" key="2">
    <source>
        <dbReference type="EMBL" id="GIX78283.1"/>
    </source>
</evidence>
<organism evidence="2 3">
    <name type="scientific">Caerostris extrusa</name>
    <name type="common">Bark spider</name>
    <name type="synonym">Caerostris bankana</name>
    <dbReference type="NCBI Taxonomy" id="172846"/>
    <lineage>
        <taxon>Eukaryota</taxon>
        <taxon>Metazoa</taxon>
        <taxon>Ecdysozoa</taxon>
        <taxon>Arthropoda</taxon>
        <taxon>Chelicerata</taxon>
        <taxon>Arachnida</taxon>
        <taxon>Araneae</taxon>
        <taxon>Araneomorphae</taxon>
        <taxon>Entelegynae</taxon>
        <taxon>Araneoidea</taxon>
        <taxon>Araneidae</taxon>
        <taxon>Caerostris</taxon>
    </lineage>
</organism>
<protein>
    <submittedName>
        <fullName evidence="2">Uncharacterized protein</fullName>
    </submittedName>
</protein>
<dbReference type="Proteomes" id="UP001054945">
    <property type="component" value="Unassembled WGS sequence"/>
</dbReference>
<feature type="region of interest" description="Disordered" evidence="1">
    <location>
        <begin position="1"/>
        <end position="20"/>
    </location>
</feature>
<sequence length="98" mass="10358">MANKISTHPCGVGGLGEGLEEPEEWGRVCSHGHVDDGGELGVGRLVQVVQVEGVVPQDVRELGQDGQGTRVAVPHVGAALRTHPDTLADDLRKERTSM</sequence>
<evidence type="ECO:0000256" key="1">
    <source>
        <dbReference type="SAM" id="MobiDB-lite"/>
    </source>
</evidence>
<reference evidence="2 3" key="1">
    <citation type="submission" date="2021-06" db="EMBL/GenBank/DDBJ databases">
        <title>Caerostris extrusa draft genome.</title>
        <authorList>
            <person name="Kono N."/>
            <person name="Arakawa K."/>
        </authorList>
    </citation>
    <scope>NUCLEOTIDE SEQUENCE [LARGE SCALE GENOMIC DNA]</scope>
</reference>
<gene>
    <name evidence="2" type="ORF">CEXT_337421</name>
</gene>